<dbReference type="EMBL" id="JAHKRT010000001">
    <property type="protein sequence ID" value="MBU3076400.1"/>
    <property type="molecule type" value="Genomic_DNA"/>
</dbReference>
<gene>
    <name evidence="2" type="ORF">KOF26_00860</name>
</gene>
<evidence type="ECO:0000313" key="3">
    <source>
        <dbReference type="Proteomes" id="UP000776276"/>
    </source>
</evidence>
<evidence type="ECO:0000259" key="1">
    <source>
        <dbReference type="PROSITE" id="PS51891"/>
    </source>
</evidence>
<dbReference type="Pfam" id="PF04828">
    <property type="entry name" value="GFA"/>
    <property type="match status" value="1"/>
</dbReference>
<accession>A0ABS6BDK7</accession>
<keyword evidence="3" id="KW-1185">Reference proteome</keyword>
<dbReference type="PROSITE" id="PS51891">
    <property type="entry name" value="CENP_V_GFA"/>
    <property type="match status" value="1"/>
</dbReference>
<organism evidence="2 3">
    <name type="scientific">Sphingomonas quercus</name>
    <dbReference type="NCBI Taxonomy" id="2842451"/>
    <lineage>
        <taxon>Bacteria</taxon>
        <taxon>Pseudomonadati</taxon>
        <taxon>Pseudomonadota</taxon>
        <taxon>Alphaproteobacteria</taxon>
        <taxon>Sphingomonadales</taxon>
        <taxon>Sphingomonadaceae</taxon>
        <taxon>Sphingomonas</taxon>
    </lineage>
</organism>
<dbReference type="PANTHER" id="PTHR33337:SF40">
    <property type="entry name" value="CENP-V_GFA DOMAIN-CONTAINING PROTEIN-RELATED"/>
    <property type="match status" value="1"/>
</dbReference>
<sequence>MTHQARCLCGAVRITIEAEPLAARACWCRVCQYLGAGANTVNVCFPAEAVTASGAVQWHEWVADSGTVMRRGFCPECGTPLFSNALSRPHLTFIRAGALDDPELIAPQATIWTSAAPSWACIDADLPQVACQPAPVA</sequence>
<dbReference type="PANTHER" id="PTHR33337">
    <property type="entry name" value="GFA DOMAIN-CONTAINING PROTEIN"/>
    <property type="match status" value="1"/>
</dbReference>
<evidence type="ECO:0000313" key="2">
    <source>
        <dbReference type="EMBL" id="MBU3076400.1"/>
    </source>
</evidence>
<proteinExistence type="predicted"/>
<dbReference type="Proteomes" id="UP000776276">
    <property type="component" value="Unassembled WGS sequence"/>
</dbReference>
<feature type="domain" description="CENP-V/GFA" evidence="1">
    <location>
        <begin position="3"/>
        <end position="113"/>
    </location>
</feature>
<comment type="caution">
    <text evidence="2">The sequence shown here is derived from an EMBL/GenBank/DDBJ whole genome shotgun (WGS) entry which is preliminary data.</text>
</comment>
<name>A0ABS6BDK7_9SPHN</name>
<reference evidence="2 3" key="1">
    <citation type="submission" date="2021-06" db="EMBL/GenBank/DDBJ databases">
        <title>Sphingomonas sp. XMGL2, whole genome shotgun sequencing project.</title>
        <authorList>
            <person name="Zhao G."/>
            <person name="Shen L."/>
        </authorList>
    </citation>
    <scope>NUCLEOTIDE SEQUENCE [LARGE SCALE GENOMIC DNA]</scope>
    <source>
        <strain evidence="2 3">XMGL2</strain>
    </source>
</reference>
<protein>
    <submittedName>
        <fullName evidence="2">GFA family protein</fullName>
    </submittedName>
</protein>
<dbReference type="RefSeq" id="WP_216318508.1">
    <property type="nucleotide sequence ID" value="NZ_JAHKRT010000001.1"/>
</dbReference>
<dbReference type="InterPro" id="IPR006913">
    <property type="entry name" value="CENP-V/GFA"/>
</dbReference>